<sequence>MATTQAAKVQVDGADEAGEAPVRRPRRPRAATTAAAAPRRAVKPAPARDDGPWRRAFRVGFWVMLVAIAAAATLSIRAGHAPSWRSLSVVCLQALPLFPGMALFWRALEGLRRRFDGAPFALWLGFALIGAAATMLIAPGIVFAVHSRSLAISEDPDGEMTLWHHVFGLGYAFTLYVSTAFRLWWPWGALLPVMVAGLFWRAHRR</sequence>
<dbReference type="RefSeq" id="WP_136958337.1">
    <property type="nucleotide sequence ID" value="NZ_CP039690.1"/>
</dbReference>
<evidence type="ECO:0000256" key="2">
    <source>
        <dbReference type="SAM" id="Phobius"/>
    </source>
</evidence>
<gene>
    <name evidence="3" type="ORF">E8M01_00605</name>
</gene>
<feature type="transmembrane region" description="Helical" evidence="2">
    <location>
        <begin position="59"/>
        <end position="78"/>
    </location>
</feature>
<evidence type="ECO:0000313" key="3">
    <source>
        <dbReference type="EMBL" id="QCI62874.1"/>
    </source>
</evidence>
<feature type="region of interest" description="Disordered" evidence="1">
    <location>
        <begin position="1"/>
        <end position="48"/>
    </location>
</feature>
<feature type="transmembrane region" description="Helical" evidence="2">
    <location>
        <begin position="183"/>
        <end position="200"/>
    </location>
</feature>
<organism evidence="3 4">
    <name type="scientific">Phreatobacter stygius</name>
    <dbReference type="NCBI Taxonomy" id="1940610"/>
    <lineage>
        <taxon>Bacteria</taxon>
        <taxon>Pseudomonadati</taxon>
        <taxon>Pseudomonadota</taxon>
        <taxon>Alphaproteobacteria</taxon>
        <taxon>Hyphomicrobiales</taxon>
        <taxon>Phreatobacteraceae</taxon>
        <taxon>Phreatobacter</taxon>
    </lineage>
</organism>
<feature type="compositionally biased region" description="Low complexity" evidence="1">
    <location>
        <begin position="30"/>
        <end position="45"/>
    </location>
</feature>
<accession>A0A4D7ANY3</accession>
<keyword evidence="4" id="KW-1185">Reference proteome</keyword>
<evidence type="ECO:0000256" key="1">
    <source>
        <dbReference type="SAM" id="MobiDB-lite"/>
    </source>
</evidence>
<dbReference type="EMBL" id="CP039690">
    <property type="protein sequence ID" value="QCI62874.1"/>
    <property type="molecule type" value="Genomic_DNA"/>
</dbReference>
<feature type="transmembrane region" description="Helical" evidence="2">
    <location>
        <begin position="84"/>
        <end position="108"/>
    </location>
</feature>
<keyword evidence="2" id="KW-0472">Membrane</keyword>
<protein>
    <submittedName>
        <fullName evidence="3">Uncharacterized protein</fullName>
    </submittedName>
</protein>
<keyword evidence="2" id="KW-0812">Transmembrane</keyword>
<evidence type="ECO:0000313" key="4">
    <source>
        <dbReference type="Proteomes" id="UP000298781"/>
    </source>
</evidence>
<feature type="transmembrane region" description="Helical" evidence="2">
    <location>
        <begin position="120"/>
        <end position="145"/>
    </location>
</feature>
<dbReference type="OrthoDB" id="9799999at2"/>
<dbReference type="Proteomes" id="UP000298781">
    <property type="component" value="Chromosome"/>
</dbReference>
<name>A0A4D7ANY3_9HYPH</name>
<dbReference type="AlphaFoldDB" id="A0A4D7ANY3"/>
<keyword evidence="2" id="KW-1133">Transmembrane helix</keyword>
<proteinExistence type="predicted"/>
<reference evidence="3 4" key="1">
    <citation type="submission" date="2019-04" db="EMBL/GenBank/DDBJ databases">
        <title>Phreatobacter aquaticus sp. nov.</title>
        <authorList>
            <person name="Choi A."/>
        </authorList>
    </citation>
    <scope>NUCLEOTIDE SEQUENCE [LARGE SCALE GENOMIC DNA]</scope>
    <source>
        <strain evidence="3 4">KCTC 52518</strain>
    </source>
</reference>
<dbReference type="KEGG" id="pstg:E8M01_00605"/>